<dbReference type="EMBL" id="AEQV01000121">
    <property type="protein sequence ID" value="EGD08514.1"/>
    <property type="molecule type" value="Genomic_DNA"/>
</dbReference>
<dbReference type="InterPro" id="IPR048137">
    <property type="entry name" value="HrpE-like"/>
</dbReference>
<organism evidence="1 2">
    <name type="scientific">Xanthomonas vesicatoria ATCC 35937</name>
    <dbReference type="NCBI Taxonomy" id="925775"/>
    <lineage>
        <taxon>Bacteria</taxon>
        <taxon>Pseudomonadati</taxon>
        <taxon>Pseudomonadota</taxon>
        <taxon>Gammaproteobacteria</taxon>
        <taxon>Lysobacterales</taxon>
        <taxon>Lysobacteraceae</taxon>
        <taxon>Xanthomonas</taxon>
    </lineage>
</organism>
<gene>
    <name evidence="1" type="primary">hrpE</name>
    <name evidence="1" type="ORF">XVE_3225</name>
</gene>
<protein>
    <submittedName>
        <fullName evidence="1">HrpE protein</fullName>
    </submittedName>
</protein>
<dbReference type="RefSeq" id="WP_005994471.1">
    <property type="nucleotide sequence ID" value="NZ_AEQV01000121.1"/>
</dbReference>
<evidence type="ECO:0000313" key="2">
    <source>
        <dbReference type="Proteomes" id="UP000003299"/>
    </source>
</evidence>
<dbReference type="NCBIfam" id="NF041507">
    <property type="entry name" value="HrpE_Xanth"/>
    <property type="match status" value="1"/>
</dbReference>
<accession>F0BG61</accession>
<dbReference type="Proteomes" id="UP000003299">
    <property type="component" value="Unassembled WGS sequence"/>
</dbReference>
<comment type="caution">
    <text evidence="1">The sequence shown here is derived from an EMBL/GenBank/DDBJ whole genome shotgun (WGS) entry which is preliminary data.</text>
</comment>
<reference evidence="1 2" key="1">
    <citation type="journal article" date="2011" name="BMC Genomics">
        <title>Comparative genomics reveals diversity among xanthomonads infecting tomato and pepper.</title>
        <authorList>
            <person name="Potnis N."/>
            <person name="Krasileva K."/>
            <person name="Chow V."/>
            <person name="Almeida N.F."/>
            <person name="Patil P.B."/>
            <person name="Ryan R.P."/>
            <person name="Sharlach M."/>
            <person name="Behlau F."/>
            <person name="Dow J.M."/>
            <person name="Momol M.T."/>
            <person name="White F.F."/>
            <person name="Preston J.F."/>
            <person name="Vinatzer B.A."/>
            <person name="Koebnik R."/>
            <person name="Setubal J.C."/>
            <person name="Norman D.J."/>
            <person name="Staskawicz B.J."/>
            <person name="Jones J.B."/>
        </authorList>
    </citation>
    <scope>NUCLEOTIDE SEQUENCE [LARGE SCALE GENOMIC DNA]</scope>
    <source>
        <strain evidence="1 2">ATCC 35937</strain>
    </source>
</reference>
<evidence type="ECO:0000313" key="1">
    <source>
        <dbReference type="EMBL" id="EGD08514.1"/>
    </source>
</evidence>
<name>F0BG61_9XANT</name>
<sequence>MSNTLLPDLSSLHSRYGQGMDSYTGGVSNGMSGFSATHGASGQIDSLLGDLGSSDEDQKRMNNKITMLKNDLDFNVALNKFIGKAGDNAKSLVGQ</sequence>
<dbReference type="GeneID" id="46981334"/>
<dbReference type="AlphaFoldDB" id="F0BG61"/>
<dbReference type="KEGG" id="xve:BJD12_07965"/>
<proteinExistence type="predicted"/>